<dbReference type="Proteomes" id="UP000053780">
    <property type="component" value="Unassembled WGS sequence"/>
</dbReference>
<dbReference type="EMBL" id="KE647334">
    <property type="protein sequence ID" value="EQB60047.1"/>
    <property type="molecule type" value="Genomic_DNA"/>
</dbReference>
<dbReference type="AlphaFoldDB" id="T0KXE1"/>
<feature type="transmembrane region" description="Helical" evidence="1">
    <location>
        <begin position="153"/>
        <end position="175"/>
    </location>
</feature>
<evidence type="ECO:0000256" key="1">
    <source>
        <dbReference type="SAM" id="Phobius"/>
    </source>
</evidence>
<evidence type="ECO:0000313" key="2">
    <source>
        <dbReference type="EMBL" id="EQB60047.1"/>
    </source>
</evidence>
<keyword evidence="1" id="KW-0812">Transmembrane</keyword>
<accession>T0KXE1</accession>
<name>T0KXE1_9MICR</name>
<evidence type="ECO:0000313" key="3">
    <source>
        <dbReference type="Proteomes" id="UP000053780"/>
    </source>
</evidence>
<keyword evidence="1" id="KW-1133">Transmembrane helix</keyword>
<sequence length="203" mass="24076">MDDINLIQNNTSYLDHISAKILCDDVIFSIINSFLNKEYVYMPKLSIINLHEKHRPSYDSIMSFSFDFMKDLCLFNNFDNIIKTLKHDKNILNKFIKSKMFWRFTPDFIPYVSYTSPIELHLYVNIDSDYNKTSNEIVSKTSIQDINAPETSIYIFILLSNIISIIAIVCIFFKLSYNYYKRNRIASNDDNNLILQNFYRGRY</sequence>
<reference evidence="2 3" key="1">
    <citation type="journal article" date="2013" name="BMC Genomics">
        <title>Genome sequencing and comparative genomics of honey bee microsporidia, Nosema apis reveal novel insights into host-parasite interactions.</title>
        <authorList>
            <person name="Chen Yp."/>
            <person name="Pettis J.S."/>
            <person name="Zhao Y."/>
            <person name="Liu X."/>
            <person name="Tallon L.J."/>
            <person name="Sadzewicz L.D."/>
            <person name="Li R."/>
            <person name="Zheng H."/>
            <person name="Huang S."/>
            <person name="Zhang X."/>
            <person name="Hamilton M.C."/>
            <person name="Pernal S.F."/>
            <person name="Melathopoulos A.P."/>
            <person name="Yan X."/>
            <person name="Evans J.D."/>
        </authorList>
    </citation>
    <scope>NUCLEOTIDE SEQUENCE [LARGE SCALE GENOMIC DNA]</scope>
    <source>
        <strain evidence="2 3">BRL 01</strain>
    </source>
</reference>
<organism evidence="2 3">
    <name type="scientific">Vairimorpha apis BRL 01</name>
    <dbReference type="NCBI Taxonomy" id="1037528"/>
    <lineage>
        <taxon>Eukaryota</taxon>
        <taxon>Fungi</taxon>
        <taxon>Fungi incertae sedis</taxon>
        <taxon>Microsporidia</taxon>
        <taxon>Nosematidae</taxon>
        <taxon>Vairimorpha</taxon>
    </lineage>
</organism>
<keyword evidence="1" id="KW-0472">Membrane</keyword>
<dbReference type="HOGENOM" id="CLU_1349293_0_0_1"/>
<protein>
    <submittedName>
        <fullName evidence="2">Uncharacterized protein</fullName>
    </submittedName>
</protein>
<dbReference type="VEuPathDB" id="MicrosporidiaDB:NAPIS_ORF02386"/>
<keyword evidence="3" id="KW-1185">Reference proteome</keyword>
<proteinExistence type="predicted"/>
<gene>
    <name evidence="2" type="ORF">NAPIS_ORF02386</name>
</gene>